<dbReference type="HAMAP" id="MF_00528">
    <property type="entry name" value="Maf"/>
    <property type="match status" value="1"/>
</dbReference>
<dbReference type="InterPro" id="IPR029001">
    <property type="entry name" value="ITPase-like_fam"/>
</dbReference>
<comment type="caution">
    <text evidence="2">The sequence shown here is derived from an EMBL/GenBank/DDBJ whole genome shotgun (WGS) entry which is preliminary data.</text>
</comment>
<organism evidence="2 3">
    <name type="scientific">Rhizophlyctis rosea</name>
    <dbReference type="NCBI Taxonomy" id="64517"/>
    <lineage>
        <taxon>Eukaryota</taxon>
        <taxon>Fungi</taxon>
        <taxon>Fungi incertae sedis</taxon>
        <taxon>Chytridiomycota</taxon>
        <taxon>Chytridiomycota incertae sedis</taxon>
        <taxon>Chytridiomycetes</taxon>
        <taxon>Rhizophlyctidales</taxon>
        <taxon>Rhizophlyctidaceae</taxon>
        <taxon>Rhizophlyctis</taxon>
    </lineage>
</organism>
<proteinExistence type="inferred from homology"/>
<dbReference type="AlphaFoldDB" id="A0AAD5SBY3"/>
<dbReference type="InterPro" id="IPR003697">
    <property type="entry name" value="Maf-like"/>
</dbReference>
<reference evidence="2" key="1">
    <citation type="submission" date="2020-05" db="EMBL/GenBank/DDBJ databases">
        <title>Phylogenomic resolution of chytrid fungi.</title>
        <authorList>
            <person name="Stajich J.E."/>
            <person name="Amses K."/>
            <person name="Simmons R."/>
            <person name="Seto K."/>
            <person name="Myers J."/>
            <person name="Bonds A."/>
            <person name="Quandt C.A."/>
            <person name="Barry K."/>
            <person name="Liu P."/>
            <person name="Grigoriev I."/>
            <person name="Longcore J.E."/>
            <person name="James T.Y."/>
        </authorList>
    </citation>
    <scope>NUCLEOTIDE SEQUENCE</scope>
    <source>
        <strain evidence="2">JEL0318</strain>
    </source>
</reference>
<dbReference type="GO" id="GO:0047429">
    <property type="term" value="F:nucleoside triphosphate diphosphatase activity"/>
    <property type="evidence" value="ECO:0007669"/>
    <property type="project" value="InterPro"/>
</dbReference>
<evidence type="ECO:0000256" key="1">
    <source>
        <dbReference type="ARBA" id="ARBA00022801"/>
    </source>
</evidence>
<dbReference type="Proteomes" id="UP001212841">
    <property type="component" value="Unassembled WGS sequence"/>
</dbReference>
<dbReference type="Pfam" id="PF02545">
    <property type="entry name" value="Maf"/>
    <property type="match status" value="1"/>
</dbReference>
<dbReference type="Gene3D" id="3.90.950.10">
    <property type="match status" value="1"/>
</dbReference>
<dbReference type="EMBL" id="JADGJD010000553">
    <property type="protein sequence ID" value="KAJ3050109.1"/>
    <property type="molecule type" value="Genomic_DNA"/>
</dbReference>
<dbReference type="PANTHER" id="PTHR43213:SF4">
    <property type="entry name" value="7-METHYL-GTP PYROPHOSPHATASE"/>
    <property type="match status" value="1"/>
</dbReference>
<dbReference type="SUPFAM" id="SSF52972">
    <property type="entry name" value="ITPase-like"/>
    <property type="match status" value="1"/>
</dbReference>
<protein>
    <recommendedName>
        <fullName evidence="4">Maf-like protein</fullName>
    </recommendedName>
</protein>
<gene>
    <name evidence="2" type="ORF">HK097_008914</name>
</gene>
<dbReference type="PANTHER" id="PTHR43213">
    <property type="entry name" value="BIFUNCTIONAL DTTP/UTP PYROPHOSPHATASE/METHYLTRANSFERASE PROTEIN-RELATED"/>
    <property type="match status" value="1"/>
</dbReference>
<keyword evidence="3" id="KW-1185">Reference proteome</keyword>
<evidence type="ECO:0008006" key="4">
    <source>
        <dbReference type="Google" id="ProtNLM"/>
    </source>
</evidence>
<accession>A0AAD5SBY3</accession>
<dbReference type="FunFam" id="3.90.950.10:FF:000008">
    <property type="entry name" value="Maf-like protein, expressed"/>
    <property type="match status" value="1"/>
</dbReference>
<keyword evidence="1" id="KW-0378">Hydrolase</keyword>
<evidence type="ECO:0000313" key="2">
    <source>
        <dbReference type="EMBL" id="KAJ3050109.1"/>
    </source>
</evidence>
<dbReference type="PIRSF" id="PIRSF006305">
    <property type="entry name" value="Maf"/>
    <property type="match status" value="1"/>
</dbReference>
<name>A0AAD5SBY3_9FUNG</name>
<sequence>MSNANLPSHPIILGSSSKFRAQILTHHNIPFTVLVSNINEKAVGGSRATADASELVLAVARAKADALLVKIQREEDGGEEKLVVTCDQVVAWEGGVREKPVSEEECISYLKSYTKAPAETHSAVIVTNTKTGKRVEGVDVARQHFHPIPDNIISQLIAKGDVMYCCGGFMIDDPLLFPYLAQREGDEDSIIGMPIKLLLRLLNEAAS</sequence>
<evidence type="ECO:0000313" key="3">
    <source>
        <dbReference type="Proteomes" id="UP001212841"/>
    </source>
</evidence>